<accession>A0ABV0JDX0</accession>
<evidence type="ECO:0000313" key="3">
    <source>
        <dbReference type="EMBL" id="MEP0819952.1"/>
    </source>
</evidence>
<dbReference type="RefSeq" id="WP_199299329.1">
    <property type="nucleotide sequence ID" value="NZ_JAMPKM010000018.1"/>
</dbReference>
<sequence length="527" mass="58394">MSSTSARKKRTILFLATNPKNSAKLRLDEEFRDVSEALKGSKNRSRFDLKPQWATRRRDVRRAMLDYAPQIVHFSGHGAGEPGLLIENELGQAELLTSDALIGLFEDADQVECVLLNACYSEVQAKAIAQHVPYVIGMNQEVGDKAALEFAVGFYDALGAGLSIERAYKEGCKGIRMAGIPEYLTPVLEHMTVKSEVEVQEKSSLSPPECSAEFREETLPESSAVSPLSKSAVGELEETGGQVPLDSPFYTERPPAESRCYGAIVKPGALIRVKAPRQMGKSSLTIRIFDHASKQGCRAVWLQLQQAGEEPFSSLDAFLRWLCRRVTAKLRLQDKVVEYWQSVSASTDKCTDYFELYLLEEINAPLVLCLDEVDEVFKHPQVAGDFFGLLRSWHEEAKINPVWCNLRLVITHSEEVYIPLNINQSPFNVGVPIELPPLNQAQLNDLVQRHGLAWTEAELDSLMAMVGGQPYLARVALQQIASGSVTLAQFLQVAPTQAGVFAAHLKRHLGNLQERQLDTAMKLGGCV</sequence>
<evidence type="ECO:0000259" key="2">
    <source>
        <dbReference type="Pfam" id="PF12770"/>
    </source>
</evidence>
<evidence type="ECO:0000256" key="1">
    <source>
        <dbReference type="SAM" id="MobiDB-lite"/>
    </source>
</evidence>
<organism evidence="3 4">
    <name type="scientific">Trichocoleus desertorum GB2-A4</name>
    <dbReference type="NCBI Taxonomy" id="2933944"/>
    <lineage>
        <taxon>Bacteria</taxon>
        <taxon>Bacillati</taxon>
        <taxon>Cyanobacteriota</taxon>
        <taxon>Cyanophyceae</taxon>
        <taxon>Leptolyngbyales</taxon>
        <taxon>Trichocoleusaceae</taxon>
        <taxon>Trichocoleus</taxon>
    </lineage>
</organism>
<name>A0ABV0JDX0_9CYAN</name>
<keyword evidence="4" id="KW-1185">Reference proteome</keyword>
<dbReference type="Proteomes" id="UP001464891">
    <property type="component" value="Unassembled WGS sequence"/>
</dbReference>
<dbReference type="Gene3D" id="3.40.50.300">
    <property type="entry name" value="P-loop containing nucleotide triphosphate hydrolases"/>
    <property type="match status" value="1"/>
</dbReference>
<protein>
    <submittedName>
        <fullName evidence="3">AAA-like domain-containing protein</fullName>
    </submittedName>
</protein>
<reference evidence="3 4" key="1">
    <citation type="submission" date="2022-04" db="EMBL/GenBank/DDBJ databases">
        <title>Positive selection, recombination, and allopatry shape intraspecific diversity of widespread and dominant cyanobacteria.</title>
        <authorList>
            <person name="Wei J."/>
            <person name="Shu W."/>
            <person name="Hu C."/>
        </authorList>
    </citation>
    <scope>NUCLEOTIDE SEQUENCE [LARGE SCALE GENOMIC DNA]</scope>
    <source>
        <strain evidence="3 4">GB2-A4</strain>
    </source>
</reference>
<proteinExistence type="predicted"/>
<dbReference type="EMBL" id="JAMPKM010000018">
    <property type="protein sequence ID" value="MEP0819952.1"/>
    <property type="molecule type" value="Genomic_DNA"/>
</dbReference>
<evidence type="ECO:0000313" key="4">
    <source>
        <dbReference type="Proteomes" id="UP001464891"/>
    </source>
</evidence>
<dbReference type="Pfam" id="PF12770">
    <property type="entry name" value="CHAT"/>
    <property type="match status" value="1"/>
</dbReference>
<dbReference type="InterPro" id="IPR027417">
    <property type="entry name" value="P-loop_NTPase"/>
</dbReference>
<dbReference type="SUPFAM" id="SSF52540">
    <property type="entry name" value="P-loop containing nucleoside triphosphate hydrolases"/>
    <property type="match status" value="1"/>
</dbReference>
<dbReference type="Pfam" id="PF14516">
    <property type="entry name" value="AAA_35"/>
    <property type="match status" value="1"/>
</dbReference>
<feature type="region of interest" description="Disordered" evidence="1">
    <location>
        <begin position="199"/>
        <end position="227"/>
    </location>
</feature>
<gene>
    <name evidence="3" type="ORF">NC998_22875</name>
</gene>
<dbReference type="InterPro" id="IPR024983">
    <property type="entry name" value="CHAT_dom"/>
</dbReference>
<comment type="caution">
    <text evidence="3">The sequence shown here is derived from an EMBL/GenBank/DDBJ whole genome shotgun (WGS) entry which is preliminary data.</text>
</comment>
<feature type="domain" description="CHAT" evidence="2">
    <location>
        <begin position="28"/>
        <end position="168"/>
    </location>
</feature>